<name>A0A5J4WF28_9EUKA</name>
<proteinExistence type="predicted"/>
<protein>
    <recommendedName>
        <fullName evidence="3">Homeobox domain-containing protein</fullName>
    </recommendedName>
</protein>
<sequence>MVRKLTSARTLRNKKQFQSRKRRWVPSDEQRILMRATFAKLGGMISSHDCDILRRRLGTTSERIRNWYANHKHDLIRMLEAMSLAALEIKNAYQSLIENQTTHQQGNDKHKNKILESDRMNFADNQINSPNNEYKESQSLIN</sequence>
<dbReference type="SMART" id="SM00389">
    <property type="entry name" value="HOX"/>
    <property type="match status" value="1"/>
</dbReference>
<evidence type="ECO:0000313" key="5">
    <source>
        <dbReference type="Proteomes" id="UP000324800"/>
    </source>
</evidence>
<dbReference type="Gene3D" id="1.10.10.60">
    <property type="entry name" value="Homeodomain-like"/>
    <property type="match status" value="1"/>
</dbReference>
<organism evidence="4 5">
    <name type="scientific">Streblomastix strix</name>
    <dbReference type="NCBI Taxonomy" id="222440"/>
    <lineage>
        <taxon>Eukaryota</taxon>
        <taxon>Metamonada</taxon>
        <taxon>Preaxostyla</taxon>
        <taxon>Oxymonadida</taxon>
        <taxon>Streblomastigidae</taxon>
        <taxon>Streblomastix</taxon>
    </lineage>
</organism>
<keyword evidence="1" id="KW-0371">Homeobox</keyword>
<dbReference type="Proteomes" id="UP000324800">
    <property type="component" value="Unassembled WGS sequence"/>
</dbReference>
<evidence type="ECO:0000313" key="4">
    <source>
        <dbReference type="EMBL" id="KAA6393577.1"/>
    </source>
</evidence>
<keyword evidence="1" id="KW-0238">DNA-binding</keyword>
<comment type="caution">
    <text evidence="4">The sequence shown here is derived from an EMBL/GenBank/DDBJ whole genome shotgun (WGS) entry which is preliminary data.</text>
</comment>
<dbReference type="InterPro" id="IPR009057">
    <property type="entry name" value="Homeodomain-like_sf"/>
</dbReference>
<keyword evidence="1" id="KW-0539">Nucleus</keyword>
<reference evidence="4 5" key="1">
    <citation type="submission" date="2019-03" db="EMBL/GenBank/DDBJ databases">
        <title>Single cell metagenomics reveals metabolic interactions within the superorganism composed of flagellate Streblomastix strix and complex community of Bacteroidetes bacteria on its surface.</title>
        <authorList>
            <person name="Treitli S.C."/>
            <person name="Kolisko M."/>
            <person name="Husnik F."/>
            <person name="Keeling P."/>
            <person name="Hampl V."/>
        </authorList>
    </citation>
    <scope>NUCLEOTIDE SEQUENCE [LARGE SCALE GENOMIC DNA]</scope>
    <source>
        <strain evidence="4">ST1C</strain>
    </source>
</reference>
<accession>A0A5J4WF28</accession>
<dbReference type="Pfam" id="PF00046">
    <property type="entry name" value="Homeodomain"/>
    <property type="match status" value="1"/>
</dbReference>
<feature type="domain" description="Homeobox" evidence="3">
    <location>
        <begin position="19"/>
        <end position="82"/>
    </location>
</feature>
<comment type="subcellular location">
    <subcellularLocation>
        <location evidence="1">Nucleus</location>
    </subcellularLocation>
</comment>
<evidence type="ECO:0000256" key="1">
    <source>
        <dbReference type="RuleBase" id="RU000682"/>
    </source>
</evidence>
<feature type="compositionally biased region" description="Polar residues" evidence="2">
    <location>
        <begin position="123"/>
        <end position="142"/>
    </location>
</feature>
<evidence type="ECO:0000256" key="2">
    <source>
        <dbReference type="SAM" id="MobiDB-lite"/>
    </source>
</evidence>
<evidence type="ECO:0000259" key="3">
    <source>
        <dbReference type="SMART" id="SM00389"/>
    </source>
</evidence>
<dbReference type="InterPro" id="IPR001356">
    <property type="entry name" value="HD"/>
</dbReference>
<gene>
    <name evidence="4" type="ORF">EZS28_010897</name>
</gene>
<dbReference type="AlphaFoldDB" id="A0A5J4WF28"/>
<dbReference type="GO" id="GO:0003677">
    <property type="term" value="F:DNA binding"/>
    <property type="evidence" value="ECO:0007669"/>
    <property type="project" value="UniProtKB-KW"/>
</dbReference>
<dbReference type="EMBL" id="SNRW01002194">
    <property type="protein sequence ID" value="KAA6393577.1"/>
    <property type="molecule type" value="Genomic_DNA"/>
</dbReference>
<dbReference type="SUPFAM" id="SSF46689">
    <property type="entry name" value="Homeodomain-like"/>
    <property type="match status" value="1"/>
</dbReference>
<feature type="region of interest" description="Disordered" evidence="2">
    <location>
        <begin position="121"/>
        <end position="142"/>
    </location>
</feature>
<dbReference type="GO" id="GO:0005634">
    <property type="term" value="C:nucleus"/>
    <property type="evidence" value="ECO:0007669"/>
    <property type="project" value="UniProtKB-SubCell"/>
</dbReference>